<evidence type="ECO:0000313" key="3">
    <source>
        <dbReference type="Proteomes" id="UP000217199"/>
    </source>
</evidence>
<name>A0A286UGT7_9AGAM</name>
<feature type="compositionally biased region" description="Polar residues" evidence="1">
    <location>
        <begin position="96"/>
        <end position="105"/>
    </location>
</feature>
<evidence type="ECO:0000256" key="1">
    <source>
        <dbReference type="SAM" id="MobiDB-lite"/>
    </source>
</evidence>
<sequence length="134" mass="14394">MRAETIQSGGSDALELYDLVAMWCAIVTPPQKNTESGHTSTAVSSLGLQNGWESTNRVFQVERFGEITRGMLVVDRTQLQSGILFTDSNNNNNNNGSTNMGTGVPTITRTPGEGALVASMIARIWGCCLTINQV</sequence>
<keyword evidence="2" id="KW-0378">Hydrolase</keyword>
<feature type="region of interest" description="Disordered" evidence="1">
    <location>
        <begin position="85"/>
        <end position="105"/>
    </location>
</feature>
<dbReference type="Gene3D" id="3.90.245.10">
    <property type="entry name" value="Ribonucleoside hydrolase-like"/>
    <property type="match status" value="1"/>
</dbReference>
<proteinExistence type="predicted"/>
<protein>
    <submittedName>
        <fullName evidence="2">Nucleoside hydrolase</fullName>
    </submittedName>
</protein>
<dbReference type="OrthoDB" id="5783963at2759"/>
<comment type="caution">
    <text evidence="2">The sequence shown here is derived from an EMBL/GenBank/DDBJ whole genome shotgun (WGS) entry which is preliminary data.</text>
</comment>
<evidence type="ECO:0000313" key="2">
    <source>
        <dbReference type="EMBL" id="PAV18840.1"/>
    </source>
</evidence>
<reference evidence="2 3" key="1">
    <citation type="journal article" date="2017" name="Mol. Ecol.">
        <title>Comparative and population genomic landscape of Phellinus noxius: A hypervariable fungus causing root rot in trees.</title>
        <authorList>
            <person name="Chung C.L."/>
            <person name="Lee T.J."/>
            <person name="Akiba M."/>
            <person name="Lee H.H."/>
            <person name="Kuo T.H."/>
            <person name="Liu D."/>
            <person name="Ke H.M."/>
            <person name="Yokoi T."/>
            <person name="Roa M.B."/>
            <person name="Lu M.J."/>
            <person name="Chang Y.Y."/>
            <person name="Ann P.J."/>
            <person name="Tsai J.N."/>
            <person name="Chen C.Y."/>
            <person name="Tzean S.S."/>
            <person name="Ota Y."/>
            <person name="Hattori T."/>
            <person name="Sahashi N."/>
            <person name="Liou R.F."/>
            <person name="Kikuchi T."/>
            <person name="Tsai I.J."/>
        </authorList>
    </citation>
    <scope>NUCLEOTIDE SEQUENCE [LARGE SCALE GENOMIC DNA]</scope>
    <source>
        <strain evidence="2 3">FFPRI411160</strain>
    </source>
</reference>
<gene>
    <name evidence="2" type="ORF">PNOK_0568300</name>
</gene>
<dbReference type="InParanoid" id="A0A286UGT7"/>
<accession>A0A286UGT7</accession>
<dbReference type="Proteomes" id="UP000217199">
    <property type="component" value="Unassembled WGS sequence"/>
</dbReference>
<dbReference type="EMBL" id="NBII01000005">
    <property type="protein sequence ID" value="PAV18840.1"/>
    <property type="molecule type" value="Genomic_DNA"/>
</dbReference>
<dbReference type="STRING" id="2282107.A0A286UGT7"/>
<organism evidence="2 3">
    <name type="scientific">Pyrrhoderma noxium</name>
    <dbReference type="NCBI Taxonomy" id="2282107"/>
    <lineage>
        <taxon>Eukaryota</taxon>
        <taxon>Fungi</taxon>
        <taxon>Dikarya</taxon>
        <taxon>Basidiomycota</taxon>
        <taxon>Agaricomycotina</taxon>
        <taxon>Agaricomycetes</taxon>
        <taxon>Hymenochaetales</taxon>
        <taxon>Hymenochaetaceae</taxon>
        <taxon>Pyrrhoderma</taxon>
    </lineage>
</organism>
<keyword evidence="3" id="KW-1185">Reference proteome</keyword>
<dbReference type="InterPro" id="IPR036452">
    <property type="entry name" value="Ribo_hydro-like"/>
</dbReference>
<dbReference type="AlphaFoldDB" id="A0A286UGT7"/>
<dbReference type="GO" id="GO:0016799">
    <property type="term" value="F:hydrolase activity, hydrolyzing N-glycosyl compounds"/>
    <property type="evidence" value="ECO:0007669"/>
    <property type="project" value="InterPro"/>
</dbReference>